<dbReference type="PANTHER" id="PTHR10638">
    <property type="entry name" value="COPPER AMINE OXIDASE"/>
    <property type="match status" value="1"/>
</dbReference>
<keyword evidence="9 14" id="KW-0186">Copper</keyword>
<dbReference type="InterPro" id="IPR000269">
    <property type="entry name" value="Cu_amine_oxidase"/>
</dbReference>
<name>A0A8H8CP65_PSICU</name>
<evidence type="ECO:0000256" key="10">
    <source>
        <dbReference type="ARBA" id="ARBA00023211"/>
    </source>
</evidence>
<keyword evidence="7 12" id="KW-0801">TPQ</keyword>
<comment type="cofactor">
    <cofactor evidence="3">
        <name>Zn(2+)</name>
        <dbReference type="ChEBI" id="CHEBI:29105"/>
    </cofactor>
</comment>
<dbReference type="AlphaFoldDB" id="A0A8H8CP65"/>
<dbReference type="InterPro" id="IPR015802">
    <property type="entry name" value="Cu_amine_oxidase_N3"/>
</dbReference>
<evidence type="ECO:0000256" key="7">
    <source>
        <dbReference type="ARBA" id="ARBA00022772"/>
    </source>
</evidence>
<evidence type="ECO:0000256" key="2">
    <source>
        <dbReference type="ARBA" id="ARBA00001936"/>
    </source>
</evidence>
<dbReference type="Pfam" id="PF01179">
    <property type="entry name" value="Cu_amine_oxid"/>
    <property type="match status" value="1"/>
</dbReference>
<feature type="modified residue" description="2',4',5'-topaquinone" evidence="13">
    <location>
        <position position="482"/>
    </location>
</feature>
<dbReference type="SUPFAM" id="SSF49998">
    <property type="entry name" value="Amine oxidase catalytic domain"/>
    <property type="match status" value="1"/>
</dbReference>
<accession>A0A8H8CP65</accession>
<evidence type="ECO:0000256" key="1">
    <source>
        <dbReference type="ARBA" id="ARBA00001935"/>
    </source>
</evidence>
<dbReference type="Gene3D" id="3.10.450.40">
    <property type="match status" value="2"/>
</dbReference>
<comment type="cofactor">
    <cofactor evidence="14">
        <name>Cu cation</name>
        <dbReference type="ChEBI" id="CHEBI:23378"/>
    </cofactor>
    <text evidence="14">Contains 1 topaquinone per subunit.</text>
</comment>
<dbReference type="InterPro" id="IPR049948">
    <property type="entry name" value="Cu_Am_ox_TPQ-bd"/>
</dbReference>
<dbReference type="PROSITE" id="PS01164">
    <property type="entry name" value="COPPER_AMINE_OXID_1"/>
    <property type="match status" value="1"/>
</dbReference>
<feature type="domain" description="Copper amine oxidase N2-terminal" evidence="16">
    <location>
        <begin position="52"/>
        <end position="101"/>
    </location>
</feature>
<comment type="PTM">
    <text evidence="13 14">Topaquinone (TPQ) is generated by copper-dependent autoxidation of a specific tyrosyl residue.</text>
</comment>
<feature type="domain" description="Copper amine oxidase catalytic" evidence="15">
    <location>
        <begin position="320"/>
        <end position="735"/>
    </location>
</feature>
<evidence type="ECO:0000256" key="9">
    <source>
        <dbReference type="ARBA" id="ARBA00023008"/>
    </source>
</evidence>
<dbReference type="EC" id="1.4.3.-" evidence="14"/>
<dbReference type="InterPro" id="IPR016182">
    <property type="entry name" value="Cu_amine_oxidase_N-reg"/>
</dbReference>
<comment type="similarity">
    <text evidence="4 14">Belongs to the copper/topaquinone oxidase family.</text>
</comment>
<protein>
    <recommendedName>
        <fullName evidence="14">Amine oxidase</fullName>
        <ecNumber evidence="14">1.4.3.-</ecNumber>
    </recommendedName>
</protein>
<evidence type="ECO:0000259" key="16">
    <source>
        <dbReference type="Pfam" id="PF02727"/>
    </source>
</evidence>
<evidence type="ECO:0000256" key="5">
    <source>
        <dbReference type="ARBA" id="ARBA00011738"/>
    </source>
</evidence>
<keyword evidence="6 14" id="KW-0479">Metal-binding</keyword>
<dbReference type="Pfam" id="PF02727">
    <property type="entry name" value="Cu_amine_oxidN2"/>
    <property type="match status" value="1"/>
</dbReference>
<evidence type="ECO:0000256" key="14">
    <source>
        <dbReference type="RuleBase" id="RU000672"/>
    </source>
</evidence>
<dbReference type="SUPFAM" id="SSF54416">
    <property type="entry name" value="Amine oxidase N-terminal region"/>
    <property type="match status" value="2"/>
</dbReference>
<dbReference type="GO" id="GO:0048038">
    <property type="term" value="F:quinone binding"/>
    <property type="evidence" value="ECO:0007669"/>
    <property type="project" value="InterPro"/>
</dbReference>
<comment type="cofactor">
    <cofactor evidence="2">
        <name>Mn(2+)</name>
        <dbReference type="ChEBI" id="CHEBI:29035"/>
    </cofactor>
</comment>
<proteinExistence type="inferred from homology"/>
<evidence type="ECO:0000256" key="4">
    <source>
        <dbReference type="ARBA" id="ARBA00007983"/>
    </source>
</evidence>
<evidence type="ECO:0000256" key="12">
    <source>
        <dbReference type="PIRSR" id="PIRSR600269-50"/>
    </source>
</evidence>
<sequence>MADIAPLSQTIIATATSTMSPDGNSSTFSAVPSTATGVETLKPGQTSASFKHPLDPLSAEEIPVVSLAVRQHIATKTEIKAIKFITCTLLPPPKKVVLAYLGIPLGPGEKPEAPTKIVRRAEVDFLDVLNGRAYNSVLSLNDETASWEVNTFTLLEEHFHPQISVEELIACEVVVKNNPIIQKLAADVGVLPEQIFCDGWSIGYDDRFPQKRRVQQALVYARFSEHDNLYAHPMDFIPVIDANSEELLGVDFPPHWIRAEDGSVKLSTYSTAPPPLAADALAASKRERIPPPRKAWDFLPDLMAETEEGGYKPRTDLKPLHVVQPEGVSFKMDGHVLEWQNWKMHIAFTHREGIALSTITYNDHGEIRPIMYRLSLAEMVVPYGAPEYPHPRKFAFDSGEYGMGTMANELSLGCDCLGQIHYLPGAFVAHDGSAMVIKNVICIHEEDAGVLWKHSDYRPNGRSQTVRRRRLVISMVCTLANYEYIWNYHFYQDGSIEFEVRLTGILSVYLSKDGEPNPFGTTVAPNINGHYHQHMFSVRVDPMIDGLKNTVIESDIVPLDAQTGSKDNFAGNAFYSKDTTVEVESGRKYDFATERRWRIVNKNKQHYSSGKDVGYTIGVKGGATPMMAKADGWAARRAAFLKNTLWVCRDEEGEDSGTVRMWPAGKYVPQTKEEPEDSVGSWVEGKKNVVNEDLLVYVTVGTTHIPRPEDWPVMPVEHLTVSFKPNSFFKANPSMDVPGSKDPLSVPAFNDAATGTKDSCCH</sequence>
<dbReference type="GO" id="GO:0009308">
    <property type="term" value="P:amine metabolic process"/>
    <property type="evidence" value="ECO:0007669"/>
    <property type="project" value="UniProtKB-UniRule"/>
</dbReference>
<dbReference type="PANTHER" id="PTHR10638:SF86">
    <property type="entry name" value="COPPER AMINE OXIDASE 1-RELATED"/>
    <property type="match status" value="1"/>
</dbReference>
<evidence type="ECO:0000256" key="11">
    <source>
        <dbReference type="ARBA" id="ARBA00048032"/>
    </source>
</evidence>
<evidence type="ECO:0000256" key="8">
    <source>
        <dbReference type="ARBA" id="ARBA00023002"/>
    </source>
</evidence>
<gene>
    <name evidence="18" type="ORF">JR316_000299</name>
</gene>
<dbReference type="InterPro" id="IPR015798">
    <property type="entry name" value="Cu_amine_oxidase_C"/>
</dbReference>
<evidence type="ECO:0000256" key="3">
    <source>
        <dbReference type="ARBA" id="ARBA00001947"/>
    </source>
</evidence>
<reference evidence="18" key="1">
    <citation type="submission" date="2021-02" db="EMBL/GenBank/DDBJ databases">
        <title>Psilocybe cubensis genome.</title>
        <authorList>
            <person name="Mckernan K.J."/>
            <person name="Crawford S."/>
            <person name="Trippe A."/>
            <person name="Kane L.T."/>
            <person name="Mclaughlin S."/>
        </authorList>
    </citation>
    <scope>NUCLEOTIDE SEQUENCE [LARGE SCALE GENOMIC DNA]</scope>
    <source>
        <strain evidence="18">MGC-MH-2018</strain>
    </source>
</reference>
<evidence type="ECO:0000256" key="13">
    <source>
        <dbReference type="PIRSR" id="PIRSR600269-51"/>
    </source>
</evidence>
<comment type="catalytic activity">
    <reaction evidence="11">
        <text>a primary methyl amine + O2 + H2O = an aldehyde + H2O2 + NH4(+)</text>
        <dbReference type="Rhea" id="RHEA:16153"/>
        <dbReference type="ChEBI" id="CHEBI:15377"/>
        <dbReference type="ChEBI" id="CHEBI:15379"/>
        <dbReference type="ChEBI" id="CHEBI:16240"/>
        <dbReference type="ChEBI" id="CHEBI:17478"/>
        <dbReference type="ChEBI" id="CHEBI:28938"/>
        <dbReference type="ChEBI" id="CHEBI:228804"/>
        <dbReference type="EC" id="1.4.3.21"/>
    </reaction>
</comment>
<dbReference type="OrthoDB" id="5379943at2759"/>
<organism evidence="18">
    <name type="scientific">Psilocybe cubensis</name>
    <name type="common">Psychedelic mushroom</name>
    <name type="synonym">Stropharia cubensis</name>
    <dbReference type="NCBI Taxonomy" id="181762"/>
    <lineage>
        <taxon>Eukaryota</taxon>
        <taxon>Fungi</taxon>
        <taxon>Dikarya</taxon>
        <taxon>Basidiomycota</taxon>
        <taxon>Agaricomycotina</taxon>
        <taxon>Agaricomycetes</taxon>
        <taxon>Agaricomycetidae</taxon>
        <taxon>Agaricales</taxon>
        <taxon>Agaricineae</taxon>
        <taxon>Strophariaceae</taxon>
        <taxon>Psilocybe</taxon>
    </lineage>
</organism>
<dbReference type="InterPro" id="IPR049947">
    <property type="entry name" value="Cu_Am_Ox_Cu-bd"/>
</dbReference>
<dbReference type="GO" id="GO:0005507">
    <property type="term" value="F:copper ion binding"/>
    <property type="evidence" value="ECO:0007669"/>
    <property type="project" value="InterPro"/>
</dbReference>
<comment type="caution">
    <text evidence="18">The sequence shown here is derived from an EMBL/GenBank/DDBJ whole genome shotgun (WGS) entry which is preliminary data.</text>
</comment>
<keyword evidence="8 14" id="KW-0560">Oxidoreductase</keyword>
<keyword evidence="10" id="KW-0464">Manganese</keyword>
<evidence type="ECO:0000259" key="15">
    <source>
        <dbReference type="Pfam" id="PF01179"/>
    </source>
</evidence>
<dbReference type="InterPro" id="IPR015800">
    <property type="entry name" value="Cu_amine_oxidase_N2"/>
</dbReference>
<feature type="domain" description="Copper amine oxidase N3-terminal" evidence="17">
    <location>
        <begin position="161"/>
        <end position="251"/>
    </location>
</feature>
<comment type="subunit">
    <text evidence="5">Homodimer.</text>
</comment>
<evidence type="ECO:0000256" key="6">
    <source>
        <dbReference type="ARBA" id="ARBA00022723"/>
    </source>
</evidence>
<dbReference type="PROSITE" id="PS01165">
    <property type="entry name" value="COPPER_AMINE_OXID_2"/>
    <property type="match status" value="1"/>
</dbReference>
<dbReference type="Pfam" id="PF02728">
    <property type="entry name" value="Cu_amine_oxidN3"/>
    <property type="match status" value="1"/>
</dbReference>
<evidence type="ECO:0000259" key="17">
    <source>
        <dbReference type="Pfam" id="PF02728"/>
    </source>
</evidence>
<feature type="active site" description="Proton acceptor" evidence="12">
    <location>
        <position position="397"/>
    </location>
</feature>
<dbReference type="Gene3D" id="2.70.98.20">
    <property type="entry name" value="Copper amine oxidase, catalytic domain"/>
    <property type="match status" value="1"/>
</dbReference>
<dbReference type="EMBL" id="JAFIQS010000001">
    <property type="protein sequence ID" value="KAG5173642.1"/>
    <property type="molecule type" value="Genomic_DNA"/>
</dbReference>
<feature type="active site" description="Schiff-base intermediate with substrate; via topaquinone" evidence="12">
    <location>
        <position position="482"/>
    </location>
</feature>
<dbReference type="GO" id="GO:0008131">
    <property type="term" value="F:primary methylamine oxidase activity"/>
    <property type="evidence" value="ECO:0007669"/>
    <property type="project" value="UniProtKB-EC"/>
</dbReference>
<dbReference type="InterPro" id="IPR036460">
    <property type="entry name" value="Cu_amine_oxidase_C_sf"/>
</dbReference>
<evidence type="ECO:0000313" key="18">
    <source>
        <dbReference type="EMBL" id="KAG5173642.1"/>
    </source>
</evidence>
<comment type="cofactor">
    <cofactor evidence="1">
        <name>Cu cation</name>
        <dbReference type="ChEBI" id="CHEBI:23378"/>
    </cofactor>
</comment>